<organism evidence="1">
    <name type="scientific">marine sediment metagenome</name>
    <dbReference type="NCBI Taxonomy" id="412755"/>
    <lineage>
        <taxon>unclassified sequences</taxon>
        <taxon>metagenomes</taxon>
        <taxon>ecological metagenomes</taxon>
    </lineage>
</organism>
<proteinExistence type="predicted"/>
<dbReference type="EMBL" id="LAZR01036982">
    <property type="protein sequence ID" value="KKL23422.1"/>
    <property type="molecule type" value="Genomic_DNA"/>
</dbReference>
<protein>
    <submittedName>
        <fullName evidence="1">Uncharacterized protein</fullName>
    </submittedName>
</protein>
<dbReference type="AlphaFoldDB" id="A0A0F9CAM5"/>
<sequence length="33" mass="3677">ASALTMTEYFKDYGLDTKSKPAPGFHIMMSPLK</sequence>
<name>A0A0F9CAM5_9ZZZZ</name>
<reference evidence="1" key="1">
    <citation type="journal article" date="2015" name="Nature">
        <title>Complex archaea that bridge the gap between prokaryotes and eukaryotes.</title>
        <authorList>
            <person name="Spang A."/>
            <person name="Saw J.H."/>
            <person name="Jorgensen S.L."/>
            <person name="Zaremba-Niedzwiedzka K."/>
            <person name="Martijn J."/>
            <person name="Lind A.E."/>
            <person name="van Eijk R."/>
            <person name="Schleper C."/>
            <person name="Guy L."/>
            <person name="Ettema T.J."/>
        </authorList>
    </citation>
    <scope>NUCLEOTIDE SEQUENCE</scope>
</reference>
<accession>A0A0F9CAM5</accession>
<comment type="caution">
    <text evidence="1">The sequence shown here is derived from an EMBL/GenBank/DDBJ whole genome shotgun (WGS) entry which is preliminary data.</text>
</comment>
<gene>
    <name evidence="1" type="ORF">LCGC14_2425560</name>
</gene>
<evidence type="ECO:0000313" key="1">
    <source>
        <dbReference type="EMBL" id="KKL23422.1"/>
    </source>
</evidence>
<feature type="non-terminal residue" evidence="1">
    <location>
        <position position="1"/>
    </location>
</feature>